<gene>
    <name evidence="1" type="ORF">PXEA_LOCUS32160</name>
</gene>
<evidence type="ECO:0000313" key="2">
    <source>
        <dbReference type="Proteomes" id="UP000784294"/>
    </source>
</evidence>
<comment type="caution">
    <text evidence="1">The sequence shown here is derived from an EMBL/GenBank/DDBJ whole genome shotgun (WGS) entry which is preliminary data.</text>
</comment>
<protein>
    <submittedName>
        <fullName evidence="1">Uncharacterized protein</fullName>
    </submittedName>
</protein>
<keyword evidence="2" id="KW-1185">Reference proteome</keyword>
<name>A0A448XKD4_9PLAT</name>
<accession>A0A448XKD4</accession>
<dbReference type="AlphaFoldDB" id="A0A448XKD4"/>
<organism evidence="1 2">
    <name type="scientific">Protopolystoma xenopodis</name>
    <dbReference type="NCBI Taxonomy" id="117903"/>
    <lineage>
        <taxon>Eukaryota</taxon>
        <taxon>Metazoa</taxon>
        <taxon>Spiralia</taxon>
        <taxon>Lophotrochozoa</taxon>
        <taxon>Platyhelminthes</taxon>
        <taxon>Monogenea</taxon>
        <taxon>Polyopisthocotylea</taxon>
        <taxon>Polystomatidea</taxon>
        <taxon>Polystomatidae</taxon>
        <taxon>Protopolystoma</taxon>
    </lineage>
</organism>
<dbReference type="Proteomes" id="UP000784294">
    <property type="component" value="Unassembled WGS sequence"/>
</dbReference>
<reference evidence="1" key="1">
    <citation type="submission" date="2018-11" db="EMBL/GenBank/DDBJ databases">
        <authorList>
            <consortium name="Pathogen Informatics"/>
        </authorList>
    </citation>
    <scope>NUCLEOTIDE SEQUENCE</scope>
</reference>
<evidence type="ECO:0000313" key="1">
    <source>
        <dbReference type="EMBL" id="VEL38720.1"/>
    </source>
</evidence>
<sequence>MLSLPPTKFNWPAYLNALNSDGKTALHIACRHDRLLACVSSPGVTNNSGGTLSNNIGNTSSNSNAVFSPTTSVSCIGTNTAPVTNLGVNSNSVKLSLPGSDTSACSGPFPGDGGPLCSNSSLFSSSYNESFMNSVVRPTHFPSIDNLSDVSEGAIMVGSTLHMSESTMLAFYFLS</sequence>
<dbReference type="EMBL" id="CAAALY010258753">
    <property type="protein sequence ID" value="VEL38720.1"/>
    <property type="molecule type" value="Genomic_DNA"/>
</dbReference>
<proteinExistence type="predicted"/>